<dbReference type="EMBL" id="BAAAPB010000004">
    <property type="protein sequence ID" value="GAA1971417.1"/>
    <property type="molecule type" value="Genomic_DNA"/>
</dbReference>
<accession>A0ABP5CZ47</accession>
<dbReference type="Proteomes" id="UP001500571">
    <property type="component" value="Unassembled WGS sequence"/>
</dbReference>
<evidence type="ECO:0000313" key="2">
    <source>
        <dbReference type="Proteomes" id="UP001500571"/>
    </source>
</evidence>
<protein>
    <submittedName>
        <fullName evidence="1">Uncharacterized protein</fullName>
    </submittedName>
</protein>
<name>A0ABP5CZ47_9ACTN</name>
<organism evidence="1 2">
    <name type="scientific">Nocardioides panacihumi</name>
    <dbReference type="NCBI Taxonomy" id="400774"/>
    <lineage>
        <taxon>Bacteria</taxon>
        <taxon>Bacillati</taxon>
        <taxon>Actinomycetota</taxon>
        <taxon>Actinomycetes</taxon>
        <taxon>Propionibacteriales</taxon>
        <taxon>Nocardioidaceae</taxon>
        <taxon>Nocardioides</taxon>
    </lineage>
</organism>
<keyword evidence="2" id="KW-1185">Reference proteome</keyword>
<reference evidence="2" key="1">
    <citation type="journal article" date="2019" name="Int. J. Syst. Evol. Microbiol.">
        <title>The Global Catalogue of Microorganisms (GCM) 10K type strain sequencing project: providing services to taxonomists for standard genome sequencing and annotation.</title>
        <authorList>
            <consortium name="The Broad Institute Genomics Platform"/>
            <consortium name="The Broad Institute Genome Sequencing Center for Infectious Disease"/>
            <person name="Wu L."/>
            <person name="Ma J."/>
        </authorList>
    </citation>
    <scope>NUCLEOTIDE SEQUENCE [LARGE SCALE GENOMIC DNA]</scope>
    <source>
        <strain evidence="2">JCM 15309</strain>
    </source>
</reference>
<comment type="caution">
    <text evidence="1">The sequence shown here is derived from an EMBL/GenBank/DDBJ whole genome shotgun (WGS) entry which is preliminary data.</text>
</comment>
<proteinExistence type="predicted"/>
<gene>
    <name evidence="1" type="ORF">GCM10009798_35370</name>
</gene>
<evidence type="ECO:0000313" key="1">
    <source>
        <dbReference type="EMBL" id="GAA1971417.1"/>
    </source>
</evidence>
<sequence>MGGILTHASPTAEKGTARMTATIDTTACGSPDTHEWALTSVDFEEYASVRIFECLLCGSIDYR</sequence>